<dbReference type="Pfam" id="PF13561">
    <property type="entry name" value="adh_short_C2"/>
    <property type="match status" value="1"/>
</dbReference>
<protein>
    <submittedName>
        <fullName evidence="3">SDR family oxidoreductase</fullName>
    </submittedName>
</protein>
<evidence type="ECO:0000313" key="4">
    <source>
        <dbReference type="Proteomes" id="UP001520878"/>
    </source>
</evidence>
<dbReference type="EMBL" id="JAJEWP010000001">
    <property type="protein sequence ID" value="MCC2615131.1"/>
    <property type="molecule type" value="Genomic_DNA"/>
</dbReference>
<dbReference type="SUPFAM" id="SSF51735">
    <property type="entry name" value="NAD(P)-binding Rossmann-fold domains"/>
    <property type="match status" value="1"/>
</dbReference>
<organism evidence="3 4">
    <name type="scientific">Fluctibacter halophilus</name>
    <dbReference type="NCBI Taxonomy" id="226011"/>
    <lineage>
        <taxon>Bacteria</taxon>
        <taxon>Pseudomonadati</taxon>
        <taxon>Pseudomonadota</taxon>
        <taxon>Gammaproteobacteria</taxon>
        <taxon>Alteromonadales</taxon>
        <taxon>Alteromonadaceae</taxon>
        <taxon>Fluctibacter</taxon>
    </lineage>
</organism>
<name>A0ABS8G4R8_9ALTE</name>
<dbReference type="Gene3D" id="3.40.50.720">
    <property type="entry name" value="NAD(P)-binding Rossmann-like Domain"/>
    <property type="match status" value="1"/>
</dbReference>
<evidence type="ECO:0000256" key="2">
    <source>
        <dbReference type="ARBA" id="ARBA00023002"/>
    </source>
</evidence>
<reference evidence="3 4" key="1">
    <citation type="submission" date="2021-10" db="EMBL/GenBank/DDBJ databases">
        <title>Draft genome of Aestuariibacter halophilus JC2043.</title>
        <authorList>
            <person name="Emsley S.A."/>
            <person name="Pfannmuller K.M."/>
            <person name="Ushijima B."/>
            <person name="Saw J.H."/>
            <person name="Videau P."/>
        </authorList>
    </citation>
    <scope>NUCLEOTIDE SEQUENCE [LARGE SCALE GENOMIC DNA]</scope>
    <source>
        <strain evidence="3 4">JC2043</strain>
    </source>
</reference>
<dbReference type="NCBIfam" id="NF006619">
    <property type="entry name" value="PRK09186.1"/>
    <property type="match status" value="1"/>
</dbReference>
<gene>
    <name evidence="3" type="ORF">LJ739_02595</name>
</gene>
<proteinExistence type="inferred from homology"/>
<sequence>MLEKQQILVFGAAGKLGQEVVNACLQQGASVIAVDVDNKGIAALNSRFKAAPNFKIECVDVNDAKAANSLFDGYSSSTGLVNCTYPRNASYGRSFLDVTLTDFNENVSLQLGGAFQLMQAAVHSFLQSPREFSLVNVASIYGVVAPRFEVYDGTKMTMPVEYAAVKSALLHLSSYVNAYVQDSRFRVNTVSPGGILEQQPESFLQAYAKHTRGKGMLNASDICGSIVFLLSEMAACVCNQNIIVDDGFCL</sequence>
<dbReference type="PANTHER" id="PTHR24321:SF8">
    <property type="entry name" value="ESTRADIOL 17-BETA-DEHYDROGENASE 8-RELATED"/>
    <property type="match status" value="1"/>
</dbReference>
<dbReference type="InterPro" id="IPR002347">
    <property type="entry name" value="SDR_fam"/>
</dbReference>
<keyword evidence="4" id="KW-1185">Reference proteome</keyword>
<comment type="caution">
    <text evidence="3">The sequence shown here is derived from an EMBL/GenBank/DDBJ whole genome shotgun (WGS) entry which is preliminary data.</text>
</comment>
<comment type="similarity">
    <text evidence="1">Belongs to the short-chain dehydrogenases/reductases (SDR) family.</text>
</comment>
<dbReference type="PANTHER" id="PTHR24321">
    <property type="entry name" value="DEHYDROGENASES, SHORT CHAIN"/>
    <property type="match status" value="1"/>
</dbReference>
<evidence type="ECO:0000313" key="3">
    <source>
        <dbReference type="EMBL" id="MCC2615131.1"/>
    </source>
</evidence>
<dbReference type="Proteomes" id="UP001520878">
    <property type="component" value="Unassembled WGS sequence"/>
</dbReference>
<keyword evidence="2" id="KW-0560">Oxidoreductase</keyword>
<evidence type="ECO:0000256" key="1">
    <source>
        <dbReference type="ARBA" id="ARBA00006484"/>
    </source>
</evidence>
<dbReference type="RefSeq" id="WP_229157042.1">
    <property type="nucleotide sequence ID" value="NZ_JAJEWP010000001.1"/>
</dbReference>
<dbReference type="InterPro" id="IPR036291">
    <property type="entry name" value="NAD(P)-bd_dom_sf"/>
</dbReference>
<dbReference type="PRINTS" id="PR00081">
    <property type="entry name" value="GDHRDH"/>
</dbReference>
<accession>A0ABS8G4R8</accession>